<name>A0A0F9C2X3_9ZZZZ</name>
<accession>A0A0F9C2X3</accession>
<reference evidence="1" key="1">
    <citation type="journal article" date="2015" name="Nature">
        <title>Complex archaea that bridge the gap between prokaryotes and eukaryotes.</title>
        <authorList>
            <person name="Spang A."/>
            <person name="Saw J.H."/>
            <person name="Jorgensen S.L."/>
            <person name="Zaremba-Niedzwiedzka K."/>
            <person name="Martijn J."/>
            <person name="Lind A.E."/>
            <person name="van Eijk R."/>
            <person name="Schleper C."/>
            <person name="Guy L."/>
            <person name="Ettema T.J."/>
        </authorList>
    </citation>
    <scope>NUCLEOTIDE SEQUENCE</scope>
</reference>
<sequence length="162" mass="16460">MRAGAIILLALCVCAVPAAVLADDYTAAVGGNWDVSTNWDPSTGFPGSGDTALIDAARMLANIDIDTGITLITVDPGGNLGVADTALDQLGLSVTLAGGMFGPSTSADRNYHGSLVLTAATTSTIYTGSSGEADFYVFGTGKGVLLSLVKLACRSISRRAER</sequence>
<organism evidence="1">
    <name type="scientific">marine sediment metagenome</name>
    <dbReference type="NCBI Taxonomy" id="412755"/>
    <lineage>
        <taxon>unclassified sequences</taxon>
        <taxon>metagenomes</taxon>
        <taxon>ecological metagenomes</taxon>
    </lineage>
</organism>
<gene>
    <name evidence="1" type="ORF">LCGC14_2374020</name>
</gene>
<dbReference type="EMBL" id="LAZR01035055">
    <property type="protein sequence ID" value="KKL28550.1"/>
    <property type="molecule type" value="Genomic_DNA"/>
</dbReference>
<dbReference type="AlphaFoldDB" id="A0A0F9C2X3"/>
<protein>
    <submittedName>
        <fullName evidence="1">Uncharacterized protein</fullName>
    </submittedName>
</protein>
<evidence type="ECO:0000313" key="1">
    <source>
        <dbReference type="EMBL" id="KKL28550.1"/>
    </source>
</evidence>
<comment type="caution">
    <text evidence="1">The sequence shown here is derived from an EMBL/GenBank/DDBJ whole genome shotgun (WGS) entry which is preliminary data.</text>
</comment>
<proteinExistence type="predicted"/>